<evidence type="ECO:0000313" key="1">
    <source>
        <dbReference type="EMBL" id="RIL41054.1"/>
    </source>
</evidence>
<evidence type="ECO:0000313" key="2">
    <source>
        <dbReference type="Proteomes" id="UP000283576"/>
    </source>
</evidence>
<organism evidence="1 2">
    <name type="scientific">Staphylococcus gallinarum</name>
    <dbReference type="NCBI Taxonomy" id="1293"/>
    <lineage>
        <taxon>Bacteria</taxon>
        <taxon>Bacillati</taxon>
        <taxon>Bacillota</taxon>
        <taxon>Bacilli</taxon>
        <taxon>Bacillales</taxon>
        <taxon>Staphylococcaceae</taxon>
        <taxon>Staphylococcus</taxon>
    </lineage>
</organism>
<sequence length="74" mass="8795">MSETITYIIRHRDIPIYITNKPYGDNPEVSYSTNRSRAREFNGLEEANINMDYHIAIKKVLTETIKYEEVDHEF</sequence>
<gene>
    <name evidence="1" type="ORF">BUZ01_13655</name>
</gene>
<dbReference type="InterPro" id="IPR018918">
    <property type="entry name" value="DUF2483"/>
</dbReference>
<reference evidence="1 2" key="1">
    <citation type="journal article" date="2016" name="Front. Microbiol.">
        <title>Comprehensive Phylogenetic Analysis of Bovine Non-aureus Staphylococci Species Based on Whole-Genome Sequencing.</title>
        <authorList>
            <person name="Naushad S."/>
            <person name="Barkema H.W."/>
            <person name="Luby C."/>
            <person name="Condas L.A."/>
            <person name="Nobrega D.B."/>
            <person name="Carson D.A."/>
            <person name="De Buck J."/>
        </authorList>
    </citation>
    <scope>NUCLEOTIDE SEQUENCE [LARGE SCALE GENOMIC DNA]</scope>
    <source>
        <strain evidence="1 2">SNUC 1388</strain>
    </source>
</reference>
<dbReference type="Pfam" id="PF10656">
    <property type="entry name" value="DUF2483"/>
    <property type="match status" value="1"/>
</dbReference>
<proteinExistence type="predicted"/>
<dbReference type="AlphaFoldDB" id="A0A2T4SU75"/>
<comment type="caution">
    <text evidence="1">The sequence shown here is derived from an EMBL/GenBank/DDBJ whole genome shotgun (WGS) entry which is preliminary data.</text>
</comment>
<dbReference type="EMBL" id="QXRZ01000017">
    <property type="protein sequence ID" value="RIL41054.1"/>
    <property type="molecule type" value="Genomic_DNA"/>
</dbReference>
<accession>A0A2T4SU75</accession>
<dbReference type="Proteomes" id="UP000283576">
    <property type="component" value="Unassembled WGS sequence"/>
</dbReference>
<name>A0A2T4SU75_STAGA</name>
<dbReference type="RefSeq" id="WP_107526806.1">
    <property type="nucleotide sequence ID" value="NZ_JAIBNG010000003.1"/>
</dbReference>
<protein>
    <submittedName>
        <fullName evidence="1">DUF2483 domain-containing protein</fullName>
    </submittedName>
</protein>